<keyword evidence="3" id="KW-0479">Metal-binding</keyword>
<feature type="domain" description="4Fe-4S ferredoxin-type" evidence="8">
    <location>
        <begin position="28"/>
        <end position="57"/>
    </location>
</feature>
<evidence type="ECO:0000256" key="7">
    <source>
        <dbReference type="ARBA" id="ARBA00023014"/>
    </source>
</evidence>
<dbReference type="InterPro" id="IPR017896">
    <property type="entry name" value="4Fe4S_Fe-S-bd"/>
</dbReference>
<dbReference type="GO" id="GO:0046872">
    <property type="term" value="F:metal ion binding"/>
    <property type="evidence" value="ECO:0007669"/>
    <property type="project" value="UniProtKB-KW"/>
</dbReference>
<gene>
    <name evidence="9" type="ordered locus">Aboo_0299</name>
</gene>
<dbReference type="InterPro" id="IPR017900">
    <property type="entry name" value="4Fe4S_Fe_S_CS"/>
</dbReference>
<keyword evidence="6" id="KW-0408">Iron</keyword>
<dbReference type="GO" id="GO:0051539">
    <property type="term" value="F:4 iron, 4 sulfur cluster binding"/>
    <property type="evidence" value="ECO:0007669"/>
    <property type="project" value="UniProtKB-KW"/>
</dbReference>
<dbReference type="Gene3D" id="3.30.70.20">
    <property type="match status" value="2"/>
</dbReference>
<evidence type="ECO:0000256" key="1">
    <source>
        <dbReference type="ARBA" id="ARBA00001966"/>
    </source>
</evidence>
<keyword evidence="2" id="KW-0004">4Fe-4S</keyword>
<dbReference type="Pfam" id="PF12838">
    <property type="entry name" value="Fer4_7"/>
    <property type="match status" value="1"/>
</dbReference>
<dbReference type="PROSITE" id="PS00198">
    <property type="entry name" value="4FE4S_FER_1"/>
    <property type="match status" value="1"/>
</dbReference>
<dbReference type="STRING" id="439481.Aboo_0299"/>
<dbReference type="SUPFAM" id="SSF54862">
    <property type="entry name" value="4Fe-4S ferredoxins"/>
    <property type="match status" value="1"/>
</dbReference>
<feature type="domain" description="4Fe-4S ferredoxin-type" evidence="8">
    <location>
        <begin position="71"/>
        <end position="100"/>
    </location>
</feature>
<comment type="cofactor">
    <cofactor evidence="1">
        <name>[4Fe-4S] cluster</name>
        <dbReference type="ChEBI" id="CHEBI:49883"/>
    </cofactor>
</comment>
<dbReference type="GO" id="GO:0016625">
    <property type="term" value="F:oxidoreductase activity, acting on the aldehyde or oxo group of donors, iron-sulfur protein as acceptor"/>
    <property type="evidence" value="ECO:0007669"/>
    <property type="project" value="InterPro"/>
</dbReference>
<dbReference type="PANTHER" id="PTHR43724:SF1">
    <property type="entry name" value="PYRUVATE SYNTHASE SUBUNIT PORD"/>
    <property type="match status" value="1"/>
</dbReference>
<evidence type="ECO:0000256" key="6">
    <source>
        <dbReference type="ARBA" id="ARBA00023004"/>
    </source>
</evidence>
<accession>B5IDN8</accession>
<dbReference type="eggNOG" id="arCOG01605">
    <property type="taxonomic scope" value="Archaea"/>
</dbReference>
<evidence type="ECO:0000256" key="4">
    <source>
        <dbReference type="ARBA" id="ARBA00022737"/>
    </source>
</evidence>
<evidence type="ECO:0000259" key="8">
    <source>
        <dbReference type="PROSITE" id="PS51379"/>
    </source>
</evidence>
<dbReference type="RefSeq" id="WP_008084516.1">
    <property type="nucleotide sequence ID" value="NC_013926.1"/>
</dbReference>
<evidence type="ECO:0000256" key="3">
    <source>
        <dbReference type="ARBA" id="ARBA00022723"/>
    </source>
</evidence>
<reference evidence="9" key="1">
    <citation type="submission" date="2010-02" db="EMBL/GenBank/DDBJ databases">
        <title>Complete sequence of Aciduliprofundum boonei T469.</title>
        <authorList>
            <consortium name="US DOE Joint Genome Institute"/>
            <person name="Lucas S."/>
            <person name="Copeland A."/>
            <person name="Lapidus A."/>
            <person name="Cheng J.-F."/>
            <person name="Bruce D."/>
            <person name="Goodwin L."/>
            <person name="Pitluck S."/>
            <person name="Saunders E."/>
            <person name="Detter J.C."/>
            <person name="Han C."/>
            <person name="Tapia R."/>
            <person name="Land M."/>
            <person name="Hauser L."/>
            <person name="Kyrpides N."/>
            <person name="Mikhailova N."/>
            <person name="Flores G."/>
            <person name="Reysenbach A.-L."/>
            <person name="Woyke T."/>
        </authorList>
    </citation>
    <scope>NUCLEOTIDE SEQUENCE</scope>
    <source>
        <strain evidence="9">T469</strain>
    </source>
</reference>
<organism evidence="9 10">
    <name type="scientific">Aciduliprofundum boonei (strain DSM 19572 / T469)</name>
    <dbReference type="NCBI Taxonomy" id="439481"/>
    <lineage>
        <taxon>Archaea</taxon>
        <taxon>Methanobacteriati</taxon>
        <taxon>Thermoplasmatota</taxon>
        <taxon>DHVE2 group</taxon>
        <taxon>Candidatus Aciduliprofundum</taxon>
    </lineage>
</organism>
<evidence type="ECO:0000256" key="2">
    <source>
        <dbReference type="ARBA" id="ARBA00022485"/>
    </source>
</evidence>
<keyword evidence="7" id="KW-0411">Iron-sulfur</keyword>
<dbReference type="AlphaFoldDB" id="B5IDN8"/>
<protein>
    <submittedName>
        <fullName evidence="9">Pyruvate ferredoxin/flavodoxin oxidoreductase, delta subunit</fullName>
    </submittedName>
</protein>
<dbReference type="KEGG" id="abi:Aboo_0299"/>
<dbReference type="NCBIfam" id="TIGR02179">
    <property type="entry name" value="PorD_KorD"/>
    <property type="match status" value="1"/>
</dbReference>
<dbReference type="InterPro" id="IPR011898">
    <property type="entry name" value="PorD_KorD"/>
</dbReference>
<keyword evidence="10" id="KW-1185">Reference proteome</keyword>
<keyword evidence="9" id="KW-0670">Pyruvate</keyword>
<proteinExistence type="predicted"/>
<keyword evidence="5" id="KW-0813">Transport</keyword>
<keyword evidence="4" id="KW-0677">Repeat</keyword>
<name>B5IDN8_ACIB4</name>
<evidence type="ECO:0000256" key="5">
    <source>
        <dbReference type="ARBA" id="ARBA00022982"/>
    </source>
</evidence>
<dbReference type="OrthoDB" id="23478at2157"/>
<dbReference type="HOGENOM" id="CLU_139698_1_1_2"/>
<dbReference type="EMBL" id="CP001941">
    <property type="protein sequence ID" value="ADD08110.1"/>
    <property type="molecule type" value="Genomic_DNA"/>
</dbReference>
<dbReference type="PROSITE" id="PS51379">
    <property type="entry name" value="4FE4S_FER_2"/>
    <property type="match status" value="2"/>
</dbReference>
<keyword evidence="5" id="KW-0249">Electron transport</keyword>
<evidence type="ECO:0000313" key="10">
    <source>
        <dbReference type="Proteomes" id="UP000001400"/>
    </source>
</evidence>
<dbReference type="PANTHER" id="PTHR43724">
    <property type="entry name" value="PYRUVATE SYNTHASE SUBUNIT PORD"/>
    <property type="match status" value="1"/>
</dbReference>
<sequence>MPIILPEEPTPIAKVPSTENKTGGWRTFRPIIHYDKCIRCYICWKFCPDAAIHFASPEAHEAPKEALAKFDTVEINYDFCKGCGICANECPTKAIELVLEESFRGDEE</sequence>
<dbReference type="Proteomes" id="UP000001400">
    <property type="component" value="Chromosome"/>
</dbReference>
<dbReference type="GeneID" id="8827241"/>
<evidence type="ECO:0000313" key="9">
    <source>
        <dbReference type="EMBL" id="ADD08110.1"/>
    </source>
</evidence>